<evidence type="ECO:0000313" key="1">
    <source>
        <dbReference type="EMBL" id="VEL13557.1"/>
    </source>
</evidence>
<gene>
    <name evidence="1" type="ORF">PXEA_LOCUS6997</name>
</gene>
<reference evidence="1" key="1">
    <citation type="submission" date="2018-11" db="EMBL/GenBank/DDBJ databases">
        <authorList>
            <consortium name="Pathogen Informatics"/>
        </authorList>
    </citation>
    <scope>NUCLEOTIDE SEQUENCE</scope>
</reference>
<organism evidence="1 2">
    <name type="scientific">Protopolystoma xenopodis</name>
    <dbReference type="NCBI Taxonomy" id="117903"/>
    <lineage>
        <taxon>Eukaryota</taxon>
        <taxon>Metazoa</taxon>
        <taxon>Spiralia</taxon>
        <taxon>Lophotrochozoa</taxon>
        <taxon>Platyhelminthes</taxon>
        <taxon>Monogenea</taxon>
        <taxon>Polyopisthocotylea</taxon>
        <taxon>Polystomatidea</taxon>
        <taxon>Polystomatidae</taxon>
        <taxon>Protopolystoma</taxon>
    </lineage>
</organism>
<comment type="caution">
    <text evidence="1">The sequence shown here is derived from an EMBL/GenBank/DDBJ whole genome shotgun (WGS) entry which is preliminary data.</text>
</comment>
<protein>
    <submittedName>
        <fullName evidence="1">Uncharacterized protein</fullName>
    </submittedName>
</protein>
<sequence>MEITSETVSAGQEESAVVFWWNRPSNLEMELTSGTAVARAVRMPTYCNRSASTFPKLYRLSAHLVVASVTGLRQMSHRIHFRTLQSVASSEPGHSSPAIDSLFWSSSSSFLLP</sequence>
<proteinExistence type="predicted"/>
<dbReference type="EMBL" id="CAAALY010018152">
    <property type="protein sequence ID" value="VEL13557.1"/>
    <property type="molecule type" value="Genomic_DNA"/>
</dbReference>
<name>A0A3S5CJK0_9PLAT</name>
<dbReference type="Proteomes" id="UP000784294">
    <property type="component" value="Unassembled WGS sequence"/>
</dbReference>
<dbReference type="AlphaFoldDB" id="A0A3S5CJK0"/>
<evidence type="ECO:0000313" key="2">
    <source>
        <dbReference type="Proteomes" id="UP000784294"/>
    </source>
</evidence>
<accession>A0A3S5CJK0</accession>
<keyword evidence="2" id="KW-1185">Reference proteome</keyword>